<dbReference type="OrthoDB" id="9940972at2759"/>
<sequence>MGRYTTKCSRAVDELAVMEVTQVVGARTRARTLALSSGAAAAGPKRRNAAAPPPEVVQTSSYLQLRSRRLVMLTRGKTQRPVNSSASSNPDPSVEGVSRCSSNASSEVVFNKQASRKRKLWCNSNSFSRIGSVLEGEVLDSSTCNFESRRARLVASNSSKFPTLASVYADCLDFRREMPPSNEAQCEAGDLESMMEARSSWRRAEATPTQAEIEEFFAAAEREQAQQFAGKYNYDVVHDVPFDGRFEWVRIN</sequence>
<gene>
    <name evidence="5" type="ORF">MUK42_03341</name>
</gene>
<comment type="similarity">
    <text evidence="1">Belongs to the CDI family. ICK/KRP subfamily.</text>
</comment>
<feature type="compositionally biased region" description="Polar residues" evidence="3">
    <location>
        <begin position="80"/>
        <end position="91"/>
    </location>
</feature>
<dbReference type="PIRSF" id="PIRSF017811">
    <property type="entry name" value="CDK_inhib_pln"/>
    <property type="match status" value="1"/>
</dbReference>
<dbReference type="InterPro" id="IPR044275">
    <property type="entry name" value="KRP"/>
</dbReference>
<proteinExistence type="inferred from homology"/>
<dbReference type="InterPro" id="IPR044898">
    <property type="entry name" value="CDI_dom_sf"/>
</dbReference>
<evidence type="ECO:0000256" key="1">
    <source>
        <dbReference type="ARBA" id="ARBA00010274"/>
    </source>
</evidence>
<evidence type="ECO:0000313" key="6">
    <source>
        <dbReference type="Proteomes" id="UP001055439"/>
    </source>
</evidence>
<dbReference type="AlphaFoldDB" id="A0A9E7KUI6"/>
<keyword evidence="6" id="KW-1185">Reference proteome</keyword>
<evidence type="ECO:0000259" key="4">
    <source>
        <dbReference type="Pfam" id="PF02234"/>
    </source>
</evidence>
<dbReference type="GO" id="GO:0004861">
    <property type="term" value="F:cyclin-dependent protein serine/threonine kinase inhibitor activity"/>
    <property type="evidence" value="ECO:0007669"/>
    <property type="project" value="InterPro"/>
</dbReference>
<dbReference type="Proteomes" id="UP001055439">
    <property type="component" value="Chromosome 8"/>
</dbReference>
<reference evidence="5" key="1">
    <citation type="submission" date="2022-05" db="EMBL/GenBank/DDBJ databases">
        <title>The Musa troglodytarum L. genome provides insights into the mechanism of non-climacteric behaviour and enrichment of carotenoids.</title>
        <authorList>
            <person name="Wang J."/>
        </authorList>
    </citation>
    <scope>NUCLEOTIDE SEQUENCE</scope>
    <source>
        <tissue evidence="5">Leaf</tissue>
    </source>
</reference>
<feature type="region of interest" description="Disordered" evidence="3">
    <location>
        <begin position="74"/>
        <end position="99"/>
    </location>
</feature>
<dbReference type="EMBL" id="CP097510">
    <property type="protein sequence ID" value="URE29946.1"/>
    <property type="molecule type" value="Genomic_DNA"/>
</dbReference>
<dbReference type="Pfam" id="PF02234">
    <property type="entry name" value="CDI"/>
    <property type="match status" value="1"/>
</dbReference>
<keyword evidence="2" id="KW-0649">Protein kinase inhibitor</keyword>
<feature type="region of interest" description="Disordered" evidence="3">
    <location>
        <begin position="36"/>
        <end position="58"/>
    </location>
</feature>
<evidence type="ECO:0000256" key="3">
    <source>
        <dbReference type="SAM" id="MobiDB-lite"/>
    </source>
</evidence>
<feature type="domain" description="Cyclin-dependent kinase inhibitor" evidence="4">
    <location>
        <begin position="208"/>
        <end position="251"/>
    </location>
</feature>
<protein>
    <submittedName>
        <fullName evidence="5">Cyclin-dependent kinase inhibitor</fullName>
    </submittedName>
</protein>
<organism evidence="5 6">
    <name type="scientific">Musa troglodytarum</name>
    <name type="common">fe'i banana</name>
    <dbReference type="NCBI Taxonomy" id="320322"/>
    <lineage>
        <taxon>Eukaryota</taxon>
        <taxon>Viridiplantae</taxon>
        <taxon>Streptophyta</taxon>
        <taxon>Embryophyta</taxon>
        <taxon>Tracheophyta</taxon>
        <taxon>Spermatophyta</taxon>
        <taxon>Magnoliopsida</taxon>
        <taxon>Liliopsida</taxon>
        <taxon>Zingiberales</taxon>
        <taxon>Musaceae</taxon>
        <taxon>Musa</taxon>
    </lineage>
</organism>
<name>A0A9E7KUI6_9LILI</name>
<dbReference type="InterPro" id="IPR003175">
    <property type="entry name" value="CDI_dom"/>
</dbReference>
<dbReference type="PANTHER" id="PTHR46776">
    <property type="entry name" value="CYCLIN-DEPENDENT KINASE INHIBITOR 4-RELATED"/>
    <property type="match status" value="1"/>
</dbReference>
<evidence type="ECO:0000313" key="5">
    <source>
        <dbReference type="EMBL" id="URE29946.1"/>
    </source>
</evidence>
<evidence type="ECO:0000256" key="2">
    <source>
        <dbReference type="ARBA" id="ARBA00023013"/>
    </source>
</evidence>
<dbReference type="Gene3D" id="4.10.365.10">
    <property type="entry name" value="p27"/>
    <property type="match status" value="1"/>
</dbReference>
<dbReference type="GO" id="GO:0005634">
    <property type="term" value="C:nucleus"/>
    <property type="evidence" value="ECO:0007669"/>
    <property type="project" value="InterPro"/>
</dbReference>
<accession>A0A9E7KUI6</accession>
<dbReference type="GO" id="GO:0051726">
    <property type="term" value="P:regulation of cell cycle"/>
    <property type="evidence" value="ECO:0007669"/>
    <property type="project" value="InterPro"/>
</dbReference>